<dbReference type="PANTHER" id="PTHR48100:SF54">
    <property type="entry name" value="PHOSPHATASE SPAC5H10.03-RELATED"/>
    <property type="match status" value="1"/>
</dbReference>
<comment type="caution">
    <text evidence="2">The sequence shown here is derived from an EMBL/GenBank/DDBJ whole genome shotgun (WGS) entry which is preliminary data.</text>
</comment>
<dbReference type="Proteomes" id="UP000190776">
    <property type="component" value="Unassembled WGS sequence"/>
</dbReference>
<dbReference type="CDD" id="cd07067">
    <property type="entry name" value="HP_PGM_like"/>
    <property type="match status" value="1"/>
</dbReference>
<dbReference type="InterPro" id="IPR029033">
    <property type="entry name" value="His_PPase_superfam"/>
</dbReference>
<dbReference type="Pfam" id="PF00300">
    <property type="entry name" value="His_Phos_1"/>
    <property type="match status" value="1"/>
</dbReference>
<evidence type="ECO:0000313" key="3">
    <source>
        <dbReference type="Proteomes" id="UP000190776"/>
    </source>
</evidence>
<gene>
    <name evidence="2" type="ORF">BK809_0005290</name>
</gene>
<dbReference type="GO" id="GO:0016791">
    <property type="term" value="F:phosphatase activity"/>
    <property type="evidence" value="ECO:0007669"/>
    <property type="project" value="TreeGrafter"/>
</dbReference>
<dbReference type="OrthoDB" id="496981at2759"/>
<accession>A0A1S8BM40</accession>
<protein>
    <recommendedName>
        <fullName evidence="4">Phosphoglycerate mutase family protein</fullName>
    </recommendedName>
</protein>
<dbReference type="InterPro" id="IPR013078">
    <property type="entry name" value="His_Pase_superF_clade-1"/>
</dbReference>
<proteinExistence type="predicted"/>
<dbReference type="InterPro" id="IPR050275">
    <property type="entry name" value="PGM_Phosphatase"/>
</dbReference>
<dbReference type="GO" id="GO:0005737">
    <property type="term" value="C:cytoplasm"/>
    <property type="evidence" value="ECO:0007669"/>
    <property type="project" value="TreeGrafter"/>
</dbReference>
<dbReference type="SMART" id="SM00855">
    <property type="entry name" value="PGAM"/>
    <property type="match status" value="1"/>
</dbReference>
<evidence type="ECO:0000313" key="2">
    <source>
        <dbReference type="EMBL" id="OMP88571.1"/>
    </source>
</evidence>
<sequence length="270" mass="29903">MAPAHLHCVRHAQGYHNLTPDNHKLHDPALTDLGKQQCADLQRAFFPAHDKITHVVASPIKRTLWTALLAFAPAIERKNLRVVALPEIQETSDLPCDTGSDRAELEREFAGRWLPQLDLSRVEDGWNSKKGRWAATPDAVAERARRARAFLRELAGDDGEVVVVTHGGLLHTFTQDWSGFEKYCGTGWANTEYRTYTFVPDSGDEARILETPESRAKRGAAPFSDAENLKMKALAEKEWLAQGFESSQTKDPAPGPAIQEVGAETVKAQA</sequence>
<dbReference type="AlphaFoldDB" id="A0A1S8BM40"/>
<organism evidence="2 3">
    <name type="scientific">Diplodia seriata</name>
    <dbReference type="NCBI Taxonomy" id="420778"/>
    <lineage>
        <taxon>Eukaryota</taxon>
        <taxon>Fungi</taxon>
        <taxon>Dikarya</taxon>
        <taxon>Ascomycota</taxon>
        <taxon>Pezizomycotina</taxon>
        <taxon>Dothideomycetes</taxon>
        <taxon>Dothideomycetes incertae sedis</taxon>
        <taxon>Botryosphaeriales</taxon>
        <taxon>Botryosphaeriaceae</taxon>
        <taxon>Diplodia</taxon>
    </lineage>
</organism>
<reference evidence="2 3" key="1">
    <citation type="submission" date="2017-01" db="EMBL/GenBank/DDBJ databases">
        <title>Draft genome sequence of Diplodia seriata F98.1, a fungal species involved in grapevine trunk diseases.</title>
        <authorList>
            <person name="Robert-Siegwald G."/>
            <person name="Vallet J."/>
            <person name="Abou-Mansour E."/>
            <person name="Xu J."/>
            <person name="Rey P."/>
            <person name="Bertsch C."/>
            <person name="Rego C."/>
            <person name="Larignon P."/>
            <person name="Fontaine F."/>
            <person name="Lebrun M.-H."/>
        </authorList>
    </citation>
    <scope>NUCLEOTIDE SEQUENCE [LARGE SCALE GENOMIC DNA]</scope>
    <source>
        <strain evidence="2 3">F98.1</strain>
    </source>
</reference>
<dbReference type="SUPFAM" id="SSF53254">
    <property type="entry name" value="Phosphoglycerate mutase-like"/>
    <property type="match status" value="1"/>
</dbReference>
<evidence type="ECO:0000256" key="1">
    <source>
        <dbReference type="SAM" id="MobiDB-lite"/>
    </source>
</evidence>
<name>A0A1S8BM40_9PEZI</name>
<dbReference type="Gene3D" id="3.40.50.1240">
    <property type="entry name" value="Phosphoglycerate mutase-like"/>
    <property type="match status" value="1"/>
</dbReference>
<dbReference type="EMBL" id="MSZU01000074">
    <property type="protein sequence ID" value="OMP88571.1"/>
    <property type="molecule type" value="Genomic_DNA"/>
</dbReference>
<dbReference type="PANTHER" id="PTHR48100">
    <property type="entry name" value="BROAD-SPECIFICITY PHOSPHATASE YOR283W-RELATED"/>
    <property type="match status" value="1"/>
</dbReference>
<evidence type="ECO:0008006" key="4">
    <source>
        <dbReference type="Google" id="ProtNLM"/>
    </source>
</evidence>
<feature type="region of interest" description="Disordered" evidence="1">
    <location>
        <begin position="242"/>
        <end position="270"/>
    </location>
</feature>